<comment type="catalytic activity">
    <reaction evidence="5">
        <text>Successive hydrolysis of beta-D-glucose units from the non-reducing ends of (1-&gt;3)-beta-D-glucans, releasing alpha-glucose.</text>
        <dbReference type="EC" id="3.2.1.58"/>
    </reaction>
</comment>
<dbReference type="OrthoDB" id="62120at2759"/>
<protein>
    <recommendedName>
        <fullName evidence="6">glucan 1,3-beta-glucosidase</fullName>
        <ecNumber evidence="6">3.2.1.58</ecNumber>
    </recommendedName>
</protein>
<dbReference type="EMBL" id="KZ679018">
    <property type="protein sequence ID" value="PSS08572.1"/>
    <property type="molecule type" value="Genomic_DNA"/>
</dbReference>
<organism evidence="10 11">
    <name type="scientific">Amorphotheca resinae ATCC 22711</name>
    <dbReference type="NCBI Taxonomy" id="857342"/>
    <lineage>
        <taxon>Eukaryota</taxon>
        <taxon>Fungi</taxon>
        <taxon>Dikarya</taxon>
        <taxon>Ascomycota</taxon>
        <taxon>Pezizomycotina</taxon>
        <taxon>Leotiomycetes</taxon>
        <taxon>Helotiales</taxon>
        <taxon>Amorphothecaceae</taxon>
        <taxon>Amorphotheca</taxon>
    </lineage>
</organism>
<feature type="chain" id="PRO_5015557305" description="glucan 1,3-beta-glucosidase" evidence="8">
    <location>
        <begin position="19"/>
        <end position="420"/>
    </location>
</feature>
<dbReference type="AlphaFoldDB" id="A0A2T3AQR5"/>
<accession>A0A2T3AQR5</accession>
<proteinExistence type="inferred from homology"/>
<dbReference type="InParanoid" id="A0A2T3AQR5"/>
<dbReference type="InterPro" id="IPR018087">
    <property type="entry name" value="Glyco_hydro_5_CS"/>
</dbReference>
<dbReference type="RefSeq" id="XP_024716970.1">
    <property type="nucleotide sequence ID" value="XM_024864773.1"/>
</dbReference>
<dbReference type="SUPFAM" id="SSF51445">
    <property type="entry name" value="(Trans)glycosidases"/>
    <property type="match status" value="1"/>
</dbReference>
<sequence>MLPKNILASLLVAAVTTALPNRPSLSERSVSFGWGHEKVRGLNIGGWLVLEPWITPSIFQKLDQSLGIVDEFTLTEKLGSKAALDILKPHWDTWCTLEDFEKIAAAGFNTVRIPVGYWAYSIAPGESYTQGAAPYIDSAISWARKTGLKVWIDLHGAPGSQNGFDNSGQRMTTPTWQQGNTVAQTLAVLETITQKYAKPEYQDVVVAIELLNEPLSFDLNFDELKQFYRDGFDQVRAVSNTPVMLHDGFVSPSTWNGFLCPADNNAQNVIVDHHEYQVFTNELIALQPSEHIQLVCSNAQNYTSGTDKWLVVGEWTAALTDCAPALNGYNIGARYDGSYPGSSYIGSCAGKSNIAHWDATMKANVREYIETQLSAFERYSQGWVFWNFKTEAAHEWDAFVLLENGVFPQPLTAREFNTPC</sequence>
<dbReference type="Pfam" id="PF00150">
    <property type="entry name" value="Cellulase"/>
    <property type="match status" value="1"/>
</dbReference>
<dbReference type="GO" id="GO:0071555">
    <property type="term" value="P:cell wall organization"/>
    <property type="evidence" value="ECO:0007669"/>
    <property type="project" value="UniProtKB-KW"/>
</dbReference>
<keyword evidence="3 7" id="KW-0326">Glycosidase</keyword>
<feature type="domain" description="Glycoside hydrolase family 5" evidence="9">
    <location>
        <begin position="96"/>
        <end position="318"/>
    </location>
</feature>
<dbReference type="InterPro" id="IPR001547">
    <property type="entry name" value="Glyco_hydro_5"/>
</dbReference>
<evidence type="ECO:0000256" key="6">
    <source>
        <dbReference type="ARBA" id="ARBA00038929"/>
    </source>
</evidence>
<dbReference type="InterPro" id="IPR017853">
    <property type="entry name" value="GH"/>
</dbReference>
<name>A0A2T3AQR5_AMORE</name>
<evidence type="ECO:0000313" key="11">
    <source>
        <dbReference type="Proteomes" id="UP000241818"/>
    </source>
</evidence>
<dbReference type="InterPro" id="IPR050386">
    <property type="entry name" value="Glycosyl_hydrolase_5"/>
</dbReference>
<dbReference type="GO" id="GO:0009251">
    <property type="term" value="P:glucan catabolic process"/>
    <property type="evidence" value="ECO:0007669"/>
    <property type="project" value="TreeGrafter"/>
</dbReference>
<evidence type="ECO:0000256" key="7">
    <source>
        <dbReference type="RuleBase" id="RU361153"/>
    </source>
</evidence>
<dbReference type="FunCoup" id="A0A2T3AQR5">
    <property type="interactions" value="121"/>
</dbReference>
<evidence type="ECO:0000256" key="5">
    <source>
        <dbReference type="ARBA" id="ARBA00036824"/>
    </source>
</evidence>
<dbReference type="PANTHER" id="PTHR31297:SF8">
    <property type="entry name" value="GLYCOSIDE HYDROLASE FAMILY 5 DOMAIN-CONTAINING PROTEIN"/>
    <property type="match status" value="1"/>
</dbReference>
<evidence type="ECO:0000256" key="1">
    <source>
        <dbReference type="ARBA" id="ARBA00005641"/>
    </source>
</evidence>
<keyword evidence="4" id="KW-0961">Cell wall biogenesis/degradation</keyword>
<gene>
    <name evidence="10" type="ORF">M430DRAFT_22815</name>
</gene>
<dbReference type="EC" id="3.2.1.58" evidence="6"/>
<dbReference type="GO" id="GO:0005576">
    <property type="term" value="C:extracellular region"/>
    <property type="evidence" value="ECO:0007669"/>
    <property type="project" value="TreeGrafter"/>
</dbReference>
<keyword evidence="11" id="KW-1185">Reference proteome</keyword>
<dbReference type="GO" id="GO:0009986">
    <property type="term" value="C:cell surface"/>
    <property type="evidence" value="ECO:0007669"/>
    <property type="project" value="TreeGrafter"/>
</dbReference>
<evidence type="ECO:0000259" key="9">
    <source>
        <dbReference type="Pfam" id="PF00150"/>
    </source>
</evidence>
<dbReference type="GeneID" id="36572854"/>
<dbReference type="PANTHER" id="PTHR31297">
    <property type="entry name" value="GLUCAN ENDO-1,6-BETA-GLUCOSIDASE B"/>
    <property type="match status" value="1"/>
</dbReference>
<comment type="similarity">
    <text evidence="1 7">Belongs to the glycosyl hydrolase 5 (cellulase A) family.</text>
</comment>
<keyword evidence="2 7" id="KW-0378">Hydrolase</keyword>
<dbReference type="Proteomes" id="UP000241818">
    <property type="component" value="Unassembled WGS sequence"/>
</dbReference>
<dbReference type="GO" id="GO:0004338">
    <property type="term" value="F:glucan exo-1,3-beta-glucosidase activity"/>
    <property type="evidence" value="ECO:0007669"/>
    <property type="project" value="UniProtKB-EC"/>
</dbReference>
<dbReference type="Gene3D" id="3.20.20.80">
    <property type="entry name" value="Glycosidases"/>
    <property type="match status" value="1"/>
</dbReference>
<dbReference type="FunFam" id="3.20.20.80:FF:000033">
    <property type="entry name" value="Glucan 1,3-beta-glucosidase A"/>
    <property type="match status" value="1"/>
</dbReference>
<dbReference type="STRING" id="857342.A0A2T3AQR5"/>
<evidence type="ECO:0000313" key="10">
    <source>
        <dbReference type="EMBL" id="PSS08572.1"/>
    </source>
</evidence>
<evidence type="ECO:0000256" key="4">
    <source>
        <dbReference type="ARBA" id="ARBA00023316"/>
    </source>
</evidence>
<reference evidence="10 11" key="1">
    <citation type="journal article" date="2018" name="New Phytol.">
        <title>Comparative genomics and transcriptomics depict ericoid mycorrhizal fungi as versatile saprotrophs and plant mutualists.</title>
        <authorList>
            <person name="Martino E."/>
            <person name="Morin E."/>
            <person name="Grelet G.A."/>
            <person name="Kuo A."/>
            <person name="Kohler A."/>
            <person name="Daghino S."/>
            <person name="Barry K.W."/>
            <person name="Cichocki N."/>
            <person name="Clum A."/>
            <person name="Dockter R.B."/>
            <person name="Hainaut M."/>
            <person name="Kuo R.C."/>
            <person name="LaButti K."/>
            <person name="Lindahl B.D."/>
            <person name="Lindquist E.A."/>
            <person name="Lipzen A."/>
            <person name="Khouja H.R."/>
            <person name="Magnuson J."/>
            <person name="Murat C."/>
            <person name="Ohm R.A."/>
            <person name="Singer S.W."/>
            <person name="Spatafora J.W."/>
            <person name="Wang M."/>
            <person name="Veneault-Fourrey C."/>
            <person name="Henrissat B."/>
            <person name="Grigoriev I.V."/>
            <person name="Martin F.M."/>
            <person name="Perotto S."/>
        </authorList>
    </citation>
    <scope>NUCLEOTIDE SEQUENCE [LARGE SCALE GENOMIC DNA]</scope>
    <source>
        <strain evidence="10 11">ATCC 22711</strain>
    </source>
</reference>
<evidence type="ECO:0000256" key="2">
    <source>
        <dbReference type="ARBA" id="ARBA00022801"/>
    </source>
</evidence>
<evidence type="ECO:0000256" key="3">
    <source>
        <dbReference type="ARBA" id="ARBA00023295"/>
    </source>
</evidence>
<dbReference type="PROSITE" id="PS00659">
    <property type="entry name" value="GLYCOSYL_HYDROL_F5"/>
    <property type="match status" value="1"/>
</dbReference>
<feature type="signal peptide" evidence="8">
    <location>
        <begin position="1"/>
        <end position="18"/>
    </location>
</feature>
<keyword evidence="8" id="KW-0732">Signal</keyword>
<evidence type="ECO:0000256" key="8">
    <source>
        <dbReference type="SAM" id="SignalP"/>
    </source>
</evidence>